<keyword evidence="2" id="KW-0472">Membrane</keyword>
<dbReference type="InterPro" id="IPR012533">
    <property type="entry name" value="YcnI-copper_dom"/>
</dbReference>
<feature type="transmembrane region" description="Helical" evidence="2">
    <location>
        <begin position="195"/>
        <end position="216"/>
    </location>
</feature>
<dbReference type="EMBL" id="VIWY01000005">
    <property type="protein sequence ID" value="TWG12155.1"/>
    <property type="molecule type" value="Genomic_DNA"/>
</dbReference>
<keyword evidence="2" id="KW-1133">Transmembrane helix</keyword>
<evidence type="ECO:0000256" key="3">
    <source>
        <dbReference type="SAM" id="SignalP"/>
    </source>
</evidence>
<evidence type="ECO:0000256" key="1">
    <source>
        <dbReference type="SAM" id="MobiDB-lite"/>
    </source>
</evidence>
<protein>
    <submittedName>
        <fullName evidence="5">Uncharacterized protein DUF1775</fullName>
    </submittedName>
</protein>
<evidence type="ECO:0000313" key="5">
    <source>
        <dbReference type="EMBL" id="TWG12155.1"/>
    </source>
</evidence>
<feature type="domain" description="YncI copper-binding" evidence="4">
    <location>
        <begin position="18"/>
        <end position="141"/>
    </location>
</feature>
<gene>
    <name evidence="5" type="ORF">FHX34_10522</name>
</gene>
<dbReference type="Proteomes" id="UP000320239">
    <property type="component" value="Unassembled WGS sequence"/>
</dbReference>
<comment type="caution">
    <text evidence="5">The sequence shown here is derived from an EMBL/GenBank/DDBJ whole genome shotgun (WGS) entry which is preliminary data.</text>
</comment>
<feature type="signal peptide" evidence="3">
    <location>
        <begin position="1"/>
        <end position="16"/>
    </location>
</feature>
<evidence type="ECO:0000313" key="6">
    <source>
        <dbReference type="Proteomes" id="UP000320239"/>
    </source>
</evidence>
<reference evidence="5 6" key="1">
    <citation type="submission" date="2019-06" db="EMBL/GenBank/DDBJ databases">
        <title>Sequencing the genomes of 1000 actinobacteria strains.</title>
        <authorList>
            <person name="Klenk H.-P."/>
        </authorList>
    </citation>
    <scope>NUCLEOTIDE SEQUENCE [LARGE SCALE GENOMIC DNA]</scope>
    <source>
        <strain evidence="5 6">DSM 43866</strain>
    </source>
</reference>
<feature type="region of interest" description="Disordered" evidence="1">
    <location>
        <begin position="144"/>
        <end position="169"/>
    </location>
</feature>
<sequence>MAATAGILGVAGPAFADVTVTPASAPQGSGQNLAYHVTNDGARPITQVTLQIPEDTPIAEVYPLSTDNWAPRIEWRQLSTPLKTIHNGTPVTQVPKSITWIAVGGKSIAPGGSADLGVAVGPLPTLSSVTFTLLGRYADGGSTPAMRAGMTLTPDPGGTAAAGHHGAADPGAVAEDQLFEQVVAEARADERGPSVLGLAGWVVAALALLGAGWLALRNRHRAGDDPDEPSPGGAEEDTEEKETVAAGRWSYRG</sequence>
<accession>A0A561VKJ8</accession>
<organism evidence="5 6">
    <name type="scientific">Actinoplanes teichomyceticus</name>
    <dbReference type="NCBI Taxonomy" id="1867"/>
    <lineage>
        <taxon>Bacteria</taxon>
        <taxon>Bacillati</taxon>
        <taxon>Actinomycetota</taxon>
        <taxon>Actinomycetes</taxon>
        <taxon>Micromonosporales</taxon>
        <taxon>Micromonosporaceae</taxon>
        <taxon>Actinoplanes</taxon>
    </lineage>
</organism>
<feature type="region of interest" description="Disordered" evidence="1">
    <location>
        <begin position="220"/>
        <end position="253"/>
    </location>
</feature>
<feature type="compositionally biased region" description="Low complexity" evidence="1">
    <location>
        <begin position="153"/>
        <end position="169"/>
    </location>
</feature>
<dbReference type="AlphaFoldDB" id="A0A561VKJ8"/>
<dbReference type="InterPro" id="IPR038507">
    <property type="entry name" value="YcnI-like_sf"/>
</dbReference>
<dbReference type="Gene3D" id="2.60.40.2230">
    <property type="entry name" value="Uncharacterised protein YcnI-like PF07987, DUF1775"/>
    <property type="match status" value="1"/>
</dbReference>
<name>A0A561VKJ8_ACTTI</name>
<proteinExistence type="predicted"/>
<dbReference type="Pfam" id="PF07987">
    <property type="entry name" value="DUF1775"/>
    <property type="match status" value="1"/>
</dbReference>
<evidence type="ECO:0000259" key="4">
    <source>
        <dbReference type="Pfam" id="PF07987"/>
    </source>
</evidence>
<keyword evidence="2" id="KW-0812">Transmembrane</keyword>
<evidence type="ECO:0000256" key="2">
    <source>
        <dbReference type="SAM" id="Phobius"/>
    </source>
</evidence>
<feature type="chain" id="PRO_5021854617" evidence="3">
    <location>
        <begin position="17"/>
        <end position="253"/>
    </location>
</feature>
<keyword evidence="3" id="KW-0732">Signal</keyword>
<keyword evidence="6" id="KW-1185">Reference proteome</keyword>